<evidence type="ECO:0000313" key="2">
    <source>
        <dbReference type="Proteomes" id="UP000011777"/>
    </source>
</evidence>
<feature type="non-terminal residue" evidence="1">
    <location>
        <position position="249"/>
    </location>
</feature>
<protein>
    <recommendedName>
        <fullName evidence="3">Rrn9 domain-containing protein</fullName>
    </recommendedName>
</protein>
<reference evidence="1 2" key="1">
    <citation type="submission" date="2013-02" db="EMBL/GenBank/DDBJ databases">
        <title>Genome sequence of Candida maltosa Xu316, a potential industrial strain for xylitol and ethanol production.</title>
        <authorList>
            <person name="Yu J."/>
            <person name="Wang Q."/>
            <person name="Geng X."/>
            <person name="Bao W."/>
            <person name="He P."/>
            <person name="Cai J."/>
        </authorList>
    </citation>
    <scope>NUCLEOTIDE SEQUENCE [LARGE SCALE GENOMIC DNA]</scope>
    <source>
        <strain evidence="2">Xu316</strain>
    </source>
</reference>
<accession>M3J242</accession>
<proteinExistence type="predicted"/>
<keyword evidence="2" id="KW-1185">Reference proteome</keyword>
<name>M3J242_CANMX</name>
<dbReference type="AlphaFoldDB" id="M3J242"/>
<dbReference type="eggNOG" id="ENOG502T2HP">
    <property type="taxonomic scope" value="Eukaryota"/>
</dbReference>
<feature type="non-terminal residue" evidence="1">
    <location>
        <position position="1"/>
    </location>
</feature>
<dbReference type="Proteomes" id="UP000011777">
    <property type="component" value="Unassembled WGS sequence"/>
</dbReference>
<organism evidence="1 2">
    <name type="scientific">Candida maltosa (strain Xu316)</name>
    <name type="common">Yeast</name>
    <dbReference type="NCBI Taxonomy" id="1245528"/>
    <lineage>
        <taxon>Eukaryota</taxon>
        <taxon>Fungi</taxon>
        <taxon>Dikarya</taxon>
        <taxon>Ascomycota</taxon>
        <taxon>Saccharomycotina</taxon>
        <taxon>Pichiomycetes</taxon>
        <taxon>Debaryomycetaceae</taxon>
        <taxon>Candida/Lodderomyces clade</taxon>
        <taxon>Candida</taxon>
    </lineage>
</organism>
<dbReference type="OrthoDB" id="4068335at2759"/>
<dbReference type="HOGENOM" id="CLU_1117968_0_0_1"/>
<dbReference type="EMBL" id="AOGT01002260">
    <property type="protein sequence ID" value="EMG45938.1"/>
    <property type="molecule type" value="Genomic_DNA"/>
</dbReference>
<evidence type="ECO:0008006" key="3">
    <source>
        <dbReference type="Google" id="ProtNLM"/>
    </source>
</evidence>
<sequence>MSSRSEIQKILSNLETTYTSDLAIHLYSTFLLHQINPKFPRKSWTRWPLPKDQVPIPEDKYEDDIVDDFPTDITDEINHEQELVNINLSLPIIDIEYKSRSVDSKKVIVNSISSIIQRKIMEKISEKRQVNGDFECSDRISSNPALKPISLEIMTKLDSMLDSLSHRRRRRRRNKDWRDVLVSTVKSEIDPYKVLNTRFYRKLYSTCSALFDDFRYKFEFEDEDNVVVLEEENDEDEVDARDQKKIEFF</sequence>
<comment type="caution">
    <text evidence="1">The sequence shown here is derived from an EMBL/GenBank/DDBJ whole genome shotgun (WGS) entry which is preliminary data.</text>
</comment>
<dbReference type="OMA" id="WASERAH"/>
<gene>
    <name evidence="1" type="ORF">G210_3837</name>
</gene>
<evidence type="ECO:0000313" key="1">
    <source>
        <dbReference type="EMBL" id="EMG45938.1"/>
    </source>
</evidence>